<protein>
    <submittedName>
        <fullName evidence="1">Uncharacterized protein</fullName>
    </submittedName>
</protein>
<accession>A0AAV5GRA0</accession>
<evidence type="ECO:0000313" key="1">
    <source>
        <dbReference type="EMBL" id="GJN91567.1"/>
    </source>
</evidence>
<evidence type="ECO:0000313" key="2">
    <source>
        <dbReference type="Proteomes" id="UP001342314"/>
    </source>
</evidence>
<dbReference type="EMBL" id="BQKY01000009">
    <property type="protein sequence ID" value="GJN91567.1"/>
    <property type="molecule type" value="Genomic_DNA"/>
</dbReference>
<dbReference type="AlphaFoldDB" id="A0AAV5GRA0"/>
<comment type="caution">
    <text evidence="1">The sequence shown here is derived from an EMBL/GenBank/DDBJ whole genome shotgun (WGS) entry which is preliminary data.</text>
</comment>
<gene>
    <name evidence="1" type="ORF">Rhopal_004590-T1</name>
</gene>
<keyword evidence="2" id="KW-1185">Reference proteome</keyword>
<name>A0AAV5GRA0_9BASI</name>
<reference evidence="1 2" key="1">
    <citation type="submission" date="2021-12" db="EMBL/GenBank/DDBJ databases">
        <title>High titer production of polyol ester of fatty acids by Rhodotorula paludigena BS15 towards product separation-free biomass refinery.</title>
        <authorList>
            <person name="Mano J."/>
            <person name="Ono H."/>
            <person name="Tanaka T."/>
            <person name="Naito K."/>
            <person name="Sushida H."/>
            <person name="Ike M."/>
            <person name="Tokuyasu K."/>
            <person name="Kitaoka M."/>
        </authorList>
    </citation>
    <scope>NUCLEOTIDE SEQUENCE [LARGE SCALE GENOMIC DNA]</scope>
    <source>
        <strain evidence="1 2">BS15</strain>
    </source>
</reference>
<proteinExistence type="predicted"/>
<organism evidence="1 2">
    <name type="scientific">Rhodotorula paludigena</name>
    <dbReference type="NCBI Taxonomy" id="86838"/>
    <lineage>
        <taxon>Eukaryota</taxon>
        <taxon>Fungi</taxon>
        <taxon>Dikarya</taxon>
        <taxon>Basidiomycota</taxon>
        <taxon>Pucciniomycotina</taxon>
        <taxon>Microbotryomycetes</taxon>
        <taxon>Sporidiobolales</taxon>
        <taxon>Sporidiobolaceae</taxon>
        <taxon>Rhodotorula</taxon>
    </lineage>
</organism>
<dbReference type="Proteomes" id="UP001342314">
    <property type="component" value="Unassembled WGS sequence"/>
</dbReference>
<sequence length="264" mass="28652">MLASYIAPAITGRYDFTAVPVALPTPLVRALLPTADDEWGFLAPDDARTASLGIPDAGPGKSWIVLEAGKQIHTGMSYVPFGRSTFFEAKVEVPFLRHPATQSAVPITHKSSMLFSSRLMSFSAAHLTGLRSHRVVCVEDDAQGSFEAMDWLKVVEDGEVQVPDEDKWDEALLRQVLTGYWVGENTGDAATKFIMSSLSPARPRPQLRIRLNLAAVTELPVEVLQRLAAGTDLTVEENGWIEVSGAGYALSESTHLEVTSLSSL</sequence>